<feature type="non-terminal residue" evidence="2">
    <location>
        <position position="54"/>
    </location>
</feature>
<organism evidence="2">
    <name type="scientific">marine sediment metagenome</name>
    <dbReference type="NCBI Taxonomy" id="412755"/>
    <lineage>
        <taxon>unclassified sequences</taxon>
        <taxon>metagenomes</taxon>
        <taxon>ecological metagenomes</taxon>
    </lineage>
</organism>
<reference evidence="2" key="1">
    <citation type="journal article" date="2014" name="Front. Microbiol.">
        <title>High frequency of phylogenetically diverse reductive dehalogenase-homologous genes in deep subseafloor sedimentary metagenomes.</title>
        <authorList>
            <person name="Kawai M."/>
            <person name="Futagami T."/>
            <person name="Toyoda A."/>
            <person name="Takaki Y."/>
            <person name="Nishi S."/>
            <person name="Hori S."/>
            <person name="Arai W."/>
            <person name="Tsubouchi T."/>
            <person name="Morono Y."/>
            <person name="Uchiyama I."/>
            <person name="Ito T."/>
            <person name="Fujiyama A."/>
            <person name="Inagaki F."/>
            <person name="Takami H."/>
        </authorList>
    </citation>
    <scope>NUCLEOTIDE SEQUENCE</scope>
    <source>
        <strain evidence="2">Expedition CK06-06</strain>
    </source>
</reference>
<sequence>IYAKEMEKLGRDMGTVYSVDTLGAVLGSFAAGFVLISLIGLRNTIMFAAFINIF</sequence>
<evidence type="ECO:0000313" key="2">
    <source>
        <dbReference type="EMBL" id="GAI69028.1"/>
    </source>
</evidence>
<comment type="caution">
    <text evidence="2">The sequence shown here is derived from an EMBL/GenBank/DDBJ whole genome shotgun (WGS) entry which is preliminary data.</text>
</comment>
<dbReference type="EMBL" id="BARV01045453">
    <property type="protein sequence ID" value="GAI69028.1"/>
    <property type="molecule type" value="Genomic_DNA"/>
</dbReference>
<feature type="non-terminal residue" evidence="2">
    <location>
        <position position="1"/>
    </location>
</feature>
<evidence type="ECO:0000256" key="1">
    <source>
        <dbReference type="SAM" id="Phobius"/>
    </source>
</evidence>
<keyword evidence="1" id="KW-0472">Membrane</keyword>
<feature type="transmembrane region" description="Helical" evidence="1">
    <location>
        <begin position="22"/>
        <end position="41"/>
    </location>
</feature>
<dbReference type="AlphaFoldDB" id="X1QLC5"/>
<keyword evidence="1" id="KW-0812">Transmembrane</keyword>
<keyword evidence="1" id="KW-1133">Transmembrane helix</keyword>
<gene>
    <name evidence="2" type="ORF">S06H3_66574</name>
</gene>
<protein>
    <submittedName>
        <fullName evidence="2">Uncharacterized protein</fullName>
    </submittedName>
</protein>
<name>X1QLC5_9ZZZZ</name>
<accession>X1QLC5</accession>
<proteinExistence type="predicted"/>